<reference evidence="3 4" key="1">
    <citation type="submission" date="2014-07" db="EMBL/GenBank/DDBJ databases">
        <title>Tepidicaulis marinum gen. nov., sp. nov., a novel marine bacterium denitrifying nitrate to nitrous oxide strictly under microaerobic conditions.</title>
        <authorList>
            <person name="Takeuchi M."/>
            <person name="Yamagishi T."/>
            <person name="Kamagata Y."/>
            <person name="Oshima K."/>
            <person name="Hattori M."/>
            <person name="Katayama T."/>
            <person name="Hanada S."/>
            <person name="Tamaki H."/>
            <person name="Marumo K."/>
            <person name="Maeda H."/>
            <person name="Nedachi M."/>
            <person name="Iwasaki W."/>
            <person name="Suwa Y."/>
            <person name="Sakata S."/>
        </authorList>
    </citation>
    <scope>NUCLEOTIDE SEQUENCE [LARGE SCALE GENOMIC DNA]</scope>
    <source>
        <strain evidence="3 4">MA2</strain>
    </source>
</reference>
<feature type="region of interest" description="Disordered" evidence="1">
    <location>
        <begin position="71"/>
        <end position="99"/>
    </location>
</feature>
<dbReference type="AlphaFoldDB" id="A0A081B7V0"/>
<sequence>MPPDRSGKGRPGEASGGSREVYLEVHPASGGFVKVCAIDAETGLEVSIVGSSKAPQAELERVAINKLRYVMERDAKSKKDKPSKDKPSSGGDDGGGILI</sequence>
<feature type="domain" description="DUF6898" evidence="2">
    <location>
        <begin position="19"/>
        <end position="74"/>
    </location>
</feature>
<dbReference type="Proteomes" id="UP000028702">
    <property type="component" value="Unassembled WGS sequence"/>
</dbReference>
<feature type="compositionally biased region" description="Basic and acidic residues" evidence="1">
    <location>
        <begin position="71"/>
        <end position="87"/>
    </location>
</feature>
<dbReference type="Pfam" id="PF21839">
    <property type="entry name" value="DUF6898"/>
    <property type="match status" value="1"/>
</dbReference>
<comment type="caution">
    <text evidence="3">The sequence shown here is derived from an EMBL/GenBank/DDBJ whole genome shotgun (WGS) entry which is preliminary data.</text>
</comment>
<name>A0A081B7V0_9HYPH</name>
<evidence type="ECO:0000313" key="4">
    <source>
        <dbReference type="Proteomes" id="UP000028702"/>
    </source>
</evidence>
<dbReference type="RefSeq" id="WP_045442801.1">
    <property type="nucleotide sequence ID" value="NZ_BBIO01000002.1"/>
</dbReference>
<evidence type="ECO:0000313" key="3">
    <source>
        <dbReference type="EMBL" id="GAK44118.1"/>
    </source>
</evidence>
<evidence type="ECO:0000256" key="1">
    <source>
        <dbReference type="SAM" id="MobiDB-lite"/>
    </source>
</evidence>
<dbReference type="InterPro" id="IPR054193">
    <property type="entry name" value="DUF6898"/>
</dbReference>
<organism evidence="3 4">
    <name type="scientific">Tepidicaulis marinus</name>
    <dbReference type="NCBI Taxonomy" id="1333998"/>
    <lineage>
        <taxon>Bacteria</taxon>
        <taxon>Pseudomonadati</taxon>
        <taxon>Pseudomonadota</taxon>
        <taxon>Alphaproteobacteria</taxon>
        <taxon>Hyphomicrobiales</taxon>
        <taxon>Parvibaculaceae</taxon>
        <taxon>Tepidicaulis</taxon>
    </lineage>
</organism>
<evidence type="ECO:0000259" key="2">
    <source>
        <dbReference type="Pfam" id="PF21839"/>
    </source>
</evidence>
<dbReference type="STRING" id="1333998.M2A_0617"/>
<proteinExistence type="predicted"/>
<protein>
    <submittedName>
        <fullName evidence="3">Conserved protein</fullName>
    </submittedName>
</protein>
<gene>
    <name evidence="3" type="ORF">M2A_0617</name>
</gene>
<keyword evidence="4" id="KW-1185">Reference proteome</keyword>
<dbReference type="EMBL" id="BBIO01000002">
    <property type="protein sequence ID" value="GAK44118.1"/>
    <property type="molecule type" value="Genomic_DNA"/>
</dbReference>
<accession>A0A081B7V0</accession>